<feature type="compositionally biased region" description="Low complexity" evidence="1">
    <location>
        <begin position="9"/>
        <end position="21"/>
    </location>
</feature>
<protein>
    <submittedName>
        <fullName evidence="3">NAD(P)H-binding protein</fullName>
    </submittedName>
</protein>
<name>A0ABP5E0A3_9ACTN</name>
<dbReference type="Proteomes" id="UP001499854">
    <property type="component" value="Unassembled WGS sequence"/>
</dbReference>
<feature type="region of interest" description="Disordered" evidence="1">
    <location>
        <begin position="1"/>
        <end position="23"/>
    </location>
</feature>
<dbReference type="Pfam" id="PF13460">
    <property type="entry name" value="NAD_binding_10"/>
    <property type="match status" value="1"/>
</dbReference>
<dbReference type="InterPro" id="IPR016040">
    <property type="entry name" value="NAD(P)-bd_dom"/>
</dbReference>
<dbReference type="Gene3D" id="3.40.50.720">
    <property type="entry name" value="NAD(P)-binding Rossmann-like Domain"/>
    <property type="match status" value="1"/>
</dbReference>
<feature type="domain" description="NAD(P)-binding" evidence="2">
    <location>
        <begin position="28"/>
        <end position="187"/>
    </location>
</feature>
<accession>A0ABP5E0A3</accession>
<organism evidence="3 4">
    <name type="scientific">Catenulispora subtropica</name>
    <dbReference type="NCBI Taxonomy" id="450798"/>
    <lineage>
        <taxon>Bacteria</taxon>
        <taxon>Bacillati</taxon>
        <taxon>Actinomycetota</taxon>
        <taxon>Actinomycetes</taxon>
        <taxon>Catenulisporales</taxon>
        <taxon>Catenulisporaceae</taxon>
        <taxon>Catenulispora</taxon>
    </lineage>
</organism>
<comment type="caution">
    <text evidence="3">The sequence shown here is derived from an EMBL/GenBank/DDBJ whole genome shotgun (WGS) entry which is preliminary data.</text>
</comment>
<proteinExistence type="predicted"/>
<dbReference type="RefSeq" id="WP_344660563.1">
    <property type="nucleotide sequence ID" value="NZ_BAAAQM010000042.1"/>
</dbReference>
<dbReference type="InterPro" id="IPR036291">
    <property type="entry name" value="NAD(P)-bd_dom_sf"/>
</dbReference>
<reference evidence="4" key="1">
    <citation type="journal article" date="2019" name="Int. J. Syst. Evol. Microbiol.">
        <title>The Global Catalogue of Microorganisms (GCM) 10K type strain sequencing project: providing services to taxonomists for standard genome sequencing and annotation.</title>
        <authorList>
            <consortium name="The Broad Institute Genomics Platform"/>
            <consortium name="The Broad Institute Genome Sequencing Center for Infectious Disease"/>
            <person name="Wu L."/>
            <person name="Ma J."/>
        </authorList>
    </citation>
    <scope>NUCLEOTIDE SEQUENCE [LARGE SCALE GENOMIC DNA]</scope>
    <source>
        <strain evidence="4">JCM 16013</strain>
    </source>
</reference>
<evidence type="ECO:0000256" key="1">
    <source>
        <dbReference type="SAM" id="MobiDB-lite"/>
    </source>
</evidence>
<dbReference type="Gene3D" id="3.90.25.10">
    <property type="entry name" value="UDP-galactose 4-epimerase, domain 1"/>
    <property type="match status" value="1"/>
</dbReference>
<keyword evidence="4" id="KW-1185">Reference proteome</keyword>
<dbReference type="PANTHER" id="PTHR43162:SF1">
    <property type="entry name" value="PRESTALK A DIFFERENTIATION PROTEIN A"/>
    <property type="match status" value="1"/>
</dbReference>
<dbReference type="SUPFAM" id="SSF51735">
    <property type="entry name" value="NAD(P)-binding Rossmann-fold domains"/>
    <property type="match status" value="1"/>
</dbReference>
<evidence type="ECO:0000313" key="3">
    <source>
        <dbReference type="EMBL" id="GAA1989471.1"/>
    </source>
</evidence>
<evidence type="ECO:0000313" key="4">
    <source>
        <dbReference type="Proteomes" id="UP001499854"/>
    </source>
</evidence>
<gene>
    <name evidence="3" type="ORF">GCM10009838_60530</name>
</gene>
<dbReference type="PANTHER" id="PTHR43162">
    <property type="match status" value="1"/>
</dbReference>
<evidence type="ECO:0000259" key="2">
    <source>
        <dbReference type="Pfam" id="PF13460"/>
    </source>
</evidence>
<dbReference type="InterPro" id="IPR051604">
    <property type="entry name" value="Ergot_Alk_Oxidoreductase"/>
</dbReference>
<sequence length="291" mass="30701">MNENTSENTSTAQTAADSTTAPLTLVLGASGKTGRRVAERLEAAGADVRRGSRSASPAFDWEDPATWPAALEGVSAVYLSFFPDLAVPGAPEAIAAFAEQARRAGVRRVVLLSGRGEVEAQRAEQVIAGTAFDWTVVRASWFAQNFSEGAFLDAVLSGEVALPVGDVGEPFVDADDIADVAVAALTEDGHHGRVYEVTGPRLLTFAEAVAAIALATGREIAFVPIPLDAFTGYLAEAGEPQEVIDMLAYLFTEVLDGRNAHVTDGVFRALGRQPRDFADFAFTAAENGAWK</sequence>
<dbReference type="EMBL" id="BAAAQM010000042">
    <property type="protein sequence ID" value="GAA1989471.1"/>
    <property type="molecule type" value="Genomic_DNA"/>
</dbReference>